<accession>A0A2N8HGQ7</accession>
<evidence type="ECO:0000256" key="4">
    <source>
        <dbReference type="ARBA" id="ARBA00023239"/>
    </source>
</evidence>
<evidence type="ECO:0000256" key="3">
    <source>
        <dbReference type="ARBA" id="ARBA00022898"/>
    </source>
</evidence>
<dbReference type="EC" id="4.4.1.13" evidence="2"/>
<evidence type="ECO:0000256" key="2">
    <source>
        <dbReference type="ARBA" id="ARBA00012224"/>
    </source>
</evidence>
<comment type="similarity">
    <text evidence="5">Belongs to the class-II pyridoxal-phosphate-dependent aminotransferase family. MalY/PatB cystathionine beta-lyase subfamily.</text>
</comment>
<dbReference type="InterPro" id="IPR004839">
    <property type="entry name" value="Aminotransferase_I/II_large"/>
</dbReference>
<dbReference type="InterPro" id="IPR015424">
    <property type="entry name" value="PyrdxlP-dep_Trfase"/>
</dbReference>
<dbReference type="RefSeq" id="WP_102711387.1">
    <property type="nucleotide sequence ID" value="NZ_PJKA01000002.1"/>
</dbReference>
<evidence type="ECO:0000313" key="8">
    <source>
        <dbReference type="Proteomes" id="UP000236000"/>
    </source>
</evidence>
<dbReference type="SUPFAM" id="SSF53383">
    <property type="entry name" value="PLP-dependent transferases"/>
    <property type="match status" value="1"/>
</dbReference>
<dbReference type="Pfam" id="PF00155">
    <property type="entry name" value="Aminotran_1_2"/>
    <property type="match status" value="1"/>
</dbReference>
<dbReference type="GO" id="GO:0030170">
    <property type="term" value="F:pyridoxal phosphate binding"/>
    <property type="evidence" value="ECO:0007669"/>
    <property type="project" value="InterPro"/>
</dbReference>
<dbReference type="Gene3D" id="3.90.1150.10">
    <property type="entry name" value="Aspartate Aminotransferase, domain 1"/>
    <property type="match status" value="1"/>
</dbReference>
<keyword evidence="4 7" id="KW-0456">Lyase</keyword>
<feature type="domain" description="Aminotransferase class I/classII large" evidence="6">
    <location>
        <begin position="33"/>
        <end position="380"/>
    </location>
</feature>
<evidence type="ECO:0000256" key="1">
    <source>
        <dbReference type="ARBA" id="ARBA00001933"/>
    </source>
</evidence>
<gene>
    <name evidence="7" type="ORF">CXU22_00310</name>
</gene>
<dbReference type="EMBL" id="PJKA01000002">
    <property type="protein sequence ID" value="PNC20264.1"/>
    <property type="molecule type" value="Genomic_DNA"/>
</dbReference>
<comment type="caution">
    <text evidence="7">The sequence shown here is derived from an EMBL/GenBank/DDBJ whole genome shotgun (WGS) entry which is preliminary data.</text>
</comment>
<keyword evidence="3" id="KW-0663">Pyridoxal phosphate</keyword>
<dbReference type="CDD" id="cd00609">
    <property type="entry name" value="AAT_like"/>
    <property type="match status" value="1"/>
</dbReference>
<evidence type="ECO:0000256" key="5">
    <source>
        <dbReference type="ARBA" id="ARBA00037974"/>
    </source>
</evidence>
<dbReference type="InterPro" id="IPR051798">
    <property type="entry name" value="Class-II_PLP-Dep_Aminotrans"/>
</dbReference>
<dbReference type="GO" id="GO:0047804">
    <property type="term" value="F:cysteine-S-conjugate beta-lyase activity"/>
    <property type="evidence" value="ECO:0007669"/>
    <property type="project" value="UniProtKB-EC"/>
</dbReference>
<dbReference type="PANTHER" id="PTHR43525">
    <property type="entry name" value="PROTEIN MALY"/>
    <property type="match status" value="1"/>
</dbReference>
<name>A0A2N8HGQ7_9BACT</name>
<dbReference type="OrthoDB" id="9802872at2"/>
<dbReference type="AlphaFoldDB" id="A0A2N8HGQ7"/>
<dbReference type="InterPro" id="IPR015422">
    <property type="entry name" value="PyrdxlP-dep_Trfase_small"/>
</dbReference>
<dbReference type="Gene3D" id="3.40.640.10">
    <property type="entry name" value="Type I PLP-dependent aspartate aminotransferase-like (Major domain)"/>
    <property type="match status" value="1"/>
</dbReference>
<dbReference type="Proteomes" id="UP000236000">
    <property type="component" value="Unassembled WGS sequence"/>
</dbReference>
<dbReference type="PANTHER" id="PTHR43525:SF1">
    <property type="entry name" value="PROTEIN MALY"/>
    <property type="match status" value="1"/>
</dbReference>
<organism evidence="7 8">
    <name type="scientific">Akkermansia muciniphila</name>
    <dbReference type="NCBI Taxonomy" id="239935"/>
    <lineage>
        <taxon>Bacteria</taxon>
        <taxon>Pseudomonadati</taxon>
        <taxon>Verrucomicrobiota</taxon>
        <taxon>Verrucomicrobiia</taxon>
        <taxon>Verrucomicrobiales</taxon>
        <taxon>Akkermansiaceae</taxon>
        <taxon>Akkermansia</taxon>
    </lineage>
</organism>
<evidence type="ECO:0000259" key="6">
    <source>
        <dbReference type="Pfam" id="PF00155"/>
    </source>
</evidence>
<sequence length="391" mass="43854">MKYDFDTVVPRRGTNSYKWDSMPRADILPMWVADMDFRTAPAVTEAIRKRAEHGIFGYTRVPDSYYEAVTNWFERRHGWKISPEWIIYTTGVVPALSAIIRALTAPGDKVLVQTPVYNCFFSSIRNNGCVAETSPLKYENGKYALDAEDLERKASDPAVKLLLLCNPHNPAGRVWTRPELEKIADICRRNGVLVVADEIHCELTYPGHPYTPFASLSEEALRHSVTCISPSKAFNLAGIQIANIVAADEEVRRKIDKAININEVCDVNSFAVDALEAAYNGGEDWLEELKLYLYGNYETVRDMLGERLPQLRVLPLEGTYLVWIDCSALGLSSAEIVRLLEEEGRVLVNGGEMYGELEGCFIRLNIACPRKLLLEGVERICRTLGGRVSGT</sequence>
<dbReference type="InterPro" id="IPR015421">
    <property type="entry name" value="PyrdxlP-dep_Trfase_major"/>
</dbReference>
<proteinExistence type="inferred from homology"/>
<dbReference type="InterPro" id="IPR027619">
    <property type="entry name" value="C-S_lyase_PatB-like"/>
</dbReference>
<reference evidence="7 8" key="1">
    <citation type="journal article" date="2017" name="BMC Genomics">
        <title>Genome sequencing of 39 Akkermansia muciniphila isolates reveals its population structure, genomic and functional diverisity, and global distribution in mammalian gut microbiotas.</title>
        <authorList>
            <person name="Guo X."/>
            <person name="Li S."/>
            <person name="Zhang J."/>
            <person name="Wu F."/>
            <person name="Li X."/>
            <person name="Wu D."/>
            <person name="Zhang M."/>
            <person name="Ou Z."/>
            <person name="Jie Z."/>
            <person name="Yan Q."/>
            <person name="Li P."/>
            <person name="Yi J."/>
            <person name="Peng Y."/>
        </authorList>
    </citation>
    <scope>NUCLEOTIDE SEQUENCE [LARGE SCALE GENOMIC DNA]</scope>
    <source>
        <strain evidence="7 8">GP24</strain>
    </source>
</reference>
<protein>
    <recommendedName>
        <fullName evidence="2">cysteine-S-conjugate beta-lyase</fullName>
        <ecNumber evidence="2">4.4.1.13</ecNumber>
    </recommendedName>
</protein>
<comment type="cofactor">
    <cofactor evidence="1">
        <name>pyridoxal 5'-phosphate</name>
        <dbReference type="ChEBI" id="CHEBI:597326"/>
    </cofactor>
</comment>
<dbReference type="NCBIfam" id="TIGR04350">
    <property type="entry name" value="C_S_lyase_PatB"/>
    <property type="match status" value="1"/>
</dbReference>
<evidence type="ECO:0000313" key="7">
    <source>
        <dbReference type="EMBL" id="PNC20264.1"/>
    </source>
</evidence>